<sequence length="284" mass="30332">MKSFTRKNTALVRFLSYRPAIASLLVMGMLLIACVLVPLLVDIDDKRISLKSRFLAPLSDGFLLGSDELGRSVLARLITAGQISLSVGLFSMLLSTMIGVTLGLIAGYYRGVISALIMRLVDAMLCFPTIFLLLALSALIKPGVGSIIVLVALSSWMEVTRVVEGQVRSLRERDYVAASRVVGAGDMHIMFREILPNAIGPILVAATLTVAHAILAESYISFLGFGIQPPTPSWGNMLNNAQSSLSSAPWLAILPGALIAISVTCFNFIGEGLRIALDPKGSAK</sequence>
<feature type="transmembrane region" description="Helical" evidence="7">
    <location>
        <begin position="247"/>
        <end position="270"/>
    </location>
</feature>
<feature type="transmembrane region" description="Helical" evidence="7">
    <location>
        <begin position="83"/>
        <end position="108"/>
    </location>
</feature>
<keyword evidence="10" id="KW-1185">Reference proteome</keyword>
<accession>A0A556ARF8</accession>
<dbReference type="EMBL" id="VLTJ01000022">
    <property type="protein sequence ID" value="TSH94975.1"/>
    <property type="molecule type" value="Genomic_DNA"/>
</dbReference>
<dbReference type="PANTHER" id="PTHR43386:SF1">
    <property type="entry name" value="D,D-DIPEPTIDE TRANSPORT SYSTEM PERMEASE PROTEIN DDPC-RELATED"/>
    <property type="match status" value="1"/>
</dbReference>
<feature type="transmembrane region" description="Helical" evidence="7">
    <location>
        <begin position="202"/>
        <end position="227"/>
    </location>
</feature>
<dbReference type="Proteomes" id="UP000318405">
    <property type="component" value="Unassembled WGS sequence"/>
</dbReference>
<name>A0A556ARF8_9BURK</name>
<gene>
    <name evidence="9" type="ORF">FOZ76_10885</name>
</gene>
<evidence type="ECO:0000256" key="7">
    <source>
        <dbReference type="RuleBase" id="RU363032"/>
    </source>
</evidence>
<keyword evidence="3" id="KW-1003">Cell membrane</keyword>
<dbReference type="SUPFAM" id="SSF161098">
    <property type="entry name" value="MetI-like"/>
    <property type="match status" value="1"/>
</dbReference>
<comment type="caution">
    <text evidence="9">The sequence shown here is derived from an EMBL/GenBank/DDBJ whole genome shotgun (WGS) entry which is preliminary data.</text>
</comment>
<dbReference type="PROSITE" id="PS51257">
    <property type="entry name" value="PROKAR_LIPOPROTEIN"/>
    <property type="match status" value="1"/>
</dbReference>
<dbReference type="OrthoDB" id="9783218at2"/>
<reference evidence="9 10" key="1">
    <citation type="submission" date="2019-07" db="EMBL/GenBank/DDBJ databases">
        <title>Qingshengfaniella alkalisoli gen. nov., sp. nov., isolated from saline soil.</title>
        <authorList>
            <person name="Xu L."/>
            <person name="Huang X.-X."/>
            <person name="Sun J.-Q."/>
        </authorList>
    </citation>
    <scope>NUCLEOTIDE SEQUENCE [LARGE SCALE GENOMIC DNA]</scope>
    <source>
        <strain evidence="9 10">DSM 27279</strain>
    </source>
</reference>
<evidence type="ECO:0000256" key="1">
    <source>
        <dbReference type="ARBA" id="ARBA00004651"/>
    </source>
</evidence>
<evidence type="ECO:0000313" key="10">
    <source>
        <dbReference type="Proteomes" id="UP000318405"/>
    </source>
</evidence>
<evidence type="ECO:0000259" key="8">
    <source>
        <dbReference type="PROSITE" id="PS50928"/>
    </source>
</evidence>
<keyword evidence="6 7" id="KW-0472">Membrane</keyword>
<dbReference type="Gene3D" id="1.10.3720.10">
    <property type="entry name" value="MetI-like"/>
    <property type="match status" value="1"/>
</dbReference>
<evidence type="ECO:0000256" key="3">
    <source>
        <dbReference type="ARBA" id="ARBA00022475"/>
    </source>
</evidence>
<dbReference type="PROSITE" id="PS50928">
    <property type="entry name" value="ABC_TM1"/>
    <property type="match status" value="1"/>
</dbReference>
<dbReference type="RefSeq" id="WP_143948287.1">
    <property type="nucleotide sequence ID" value="NZ_BAABMB010000002.1"/>
</dbReference>
<keyword evidence="4 7" id="KW-0812">Transmembrane</keyword>
<proteinExistence type="inferred from homology"/>
<dbReference type="PANTHER" id="PTHR43386">
    <property type="entry name" value="OLIGOPEPTIDE TRANSPORT SYSTEM PERMEASE PROTEIN APPC"/>
    <property type="match status" value="1"/>
</dbReference>
<evidence type="ECO:0000313" key="9">
    <source>
        <dbReference type="EMBL" id="TSH94975.1"/>
    </source>
</evidence>
<keyword evidence="5 7" id="KW-1133">Transmembrane helix</keyword>
<evidence type="ECO:0000256" key="4">
    <source>
        <dbReference type="ARBA" id="ARBA00022692"/>
    </source>
</evidence>
<dbReference type="InterPro" id="IPR035906">
    <property type="entry name" value="MetI-like_sf"/>
</dbReference>
<dbReference type="InterPro" id="IPR050366">
    <property type="entry name" value="BP-dependent_transpt_permease"/>
</dbReference>
<dbReference type="AlphaFoldDB" id="A0A556ARF8"/>
<feature type="transmembrane region" description="Helical" evidence="7">
    <location>
        <begin position="21"/>
        <end position="41"/>
    </location>
</feature>
<keyword evidence="2 7" id="KW-0813">Transport</keyword>
<comment type="similarity">
    <text evidence="7">Belongs to the binding-protein-dependent transport system permease family.</text>
</comment>
<dbReference type="CDD" id="cd06261">
    <property type="entry name" value="TM_PBP2"/>
    <property type="match status" value="1"/>
</dbReference>
<dbReference type="GO" id="GO:0005886">
    <property type="term" value="C:plasma membrane"/>
    <property type="evidence" value="ECO:0007669"/>
    <property type="project" value="UniProtKB-SubCell"/>
</dbReference>
<evidence type="ECO:0000256" key="6">
    <source>
        <dbReference type="ARBA" id="ARBA00023136"/>
    </source>
</evidence>
<feature type="domain" description="ABC transmembrane type-1" evidence="8">
    <location>
        <begin position="81"/>
        <end position="270"/>
    </location>
</feature>
<evidence type="ECO:0000256" key="2">
    <source>
        <dbReference type="ARBA" id="ARBA00022448"/>
    </source>
</evidence>
<dbReference type="GO" id="GO:0055085">
    <property type="term" value="P:transmembrane transport"/>
    <property type="evidence" value="ECO:0007669"/>
    <property type="project" value="InterPro"/>
</dbReference>
<protein>
    <submittedName>
        <fullName evidence="9">ABC transporter permease</fullName>
    </submittedName>
</protein>
<dbReference type="InterPro" id="IPR000515">
    <property type="entry name" value="MetI-like"/>
</dbReference>
<dbReference type="Pfam" id="PF00528">
    <property type="entry name" value="BPD_transp_1"/>
    <property type="match status" value="1"/>
</dbReference>
<organism evidence="9 10">
    <name type="scientific">Verticiella sediminum</name>
    <dbReference type="NCBI Taxonomy" id="1247510"/>
    <lineage>
        <taxon>Bacteria</taxon>
        <taxon>Pseudomonadati</taxon>
        <taxon>Pseudomonadota</taxon>
        <taxon>Betaproteobacteria</taxon>
        <taxon>Burkholderiales</taxon>
        <taxon>Alcaligenaceae</taxon>
        <taxon>Verticiella</taxon>
    </lineage>
</organism>
<evidence type="ECO:0000256" key="5">
    <source>
        <dbReference type="ARBA" id="ARBA00022989"/>
    </source>
</evidence>
<comment type="subcellular location">
    <subcellularLocation>
        <location evidence="1 7">Cell membrane</location>
        <topology evidence="1 7">Multi-pass membrane protein</topology>
    </subcellularLocation>
</comment>